<comment type="subcellular location">
    <subcellularLocation>
        <location evidence="1">Membrane</location>
        <topology evidence="1">Single-pass membrane protein</topology>
    </subcellularLocation>
</comment>
<evidence type="ECO:0000256" key="5">
    <source>
        <dbReference type="ARBA" id="ARBA00023002"/>
    </source>
</evidence>
<gene>
    <name evidence="8" type="ORF">BUALT_Bualt18G0073300</name>
</gene>
<evidence type="ECO:0000256" key="6">
    <source>
        <dbReference type="ARBA" id="ARBA00023004"/>
    </source>
</evidence>
<keyword evidence="4" id="KW-0479">Metal-binding</keyword>
<accession>A0AAV6W533</accession>
<keyword evidence="6" id="KW-0408">Iron</keyword>
<dbReference type="SUPFAM" id="SSF48264">
    <property type="entry name" value="Cytochrome P450"/>
    <property type="match status" value="1"/>
</dbReference>
<evidence type="ECO:0000256" key="4">
    <source>
        <dbReference type="ARBA" id="ARBA00022723"/>
    </source>
</evidence>
<dbReference type="GO" id="GO:0016020">
    <property type="term" value="C:membrane"/>
    <property type="evidence" value="ECO:0007669"/>
    <property type="project" value="UniProtKB-SubCell"/>
</dbReference>
<dbReference type="GO" id="GO:0016705">
    <property type="term" value="F:oxidoreductase activity, acting on paired donors, with incorporation or reduction of molecular oxygen"/>
    <property type="evidence" value="ECO:0007669"/>
    <property type="project" value="InterPro"/>
</dbReference>
<evidence type="ECO:0000256" key="2">
    <source>
        <dbReference type="ARBA" id="ARBA00010617"/>
    </source>
</evidence>
<organism evidence="8 9">
    <name type="scientific">Buddleja alternifolia</name>
    <dbReference type="NCBI Taxonomy" id="168488"/>
    <lineage>
        <taxon>Eukaryota</taxon>
        <taxon>Viridiplantae</taxon>
        <taxon>Streptophyta</taxon>
        <taxon>Embryophyta</taxon>
        <taxon>Tracheophyta</taxon>
        <taxon>Spermatophyta</taxon>
        <taxon>Magnoliopsida</taxon>
        <taxon>eudicotyledons</taxon>
        <taxon>Gunneridae</taxon>
        <taxon>Pentapetalae</taxon>
        <taxon>asterids</taxon>
        <taxon>lamiids</taxon>
        <taxon>Lamiales</taxon>
        <taxon>Scrophulariaceae</taxon>
        <taxon>Buddlejeae</taxon>
        <taxon>Buddleja</taxon>
    </lineage>
</organism>
<dbReference type="PANTHER" id="PTHR47955">
    <property type="entry name" value="CYTOCHROME P450 FAMILY 71 PROTEIN"/>
    <property type="match status" value="1"/>
</dbReference>
<evidence type="ECO:0008006" key="10">
    <source>
        <dbReference type="Google" id="ProtNLM"/>
    </source>
</evidence>
<dbReference type="Pfam" id="PF00067">
    <property type="entry name" value="p450"/>
    <property type="match status" value="1"/>
</dbReference>
<dbReference type="EMBL" id="WHWC01000018">
    <property type="protein sequence ID" value="KAG8365139.1"/>
    <property type="molecule type" value="Genomic_DNA"/>
</dbReference>
<dbReference type="GO" id="GO:0020037">
    <property type="term" value="F:heme binding"/>
    <property type="evidence" value="ECO:0007669"/>
    <property type="project" value="InterPro"/>
</dbReference>
<sequence length="336" mass="38007">MIGTMQSNSSHKIRDFCLSLMDVEFSSLTILLYFFIFLIALLKGTSMSKTKSKPRLNLPLGPRKMPLIGNLHLFASSHPPHCTLRDLALKYGPLMHLQLGEVTTVIVSSPEIAEEVLKTHDSTFAYRPSLMATEFMCYKNTDIAFSPYGEYWRQLRKICTLELLSMKRVHSFRPIREEEFSNLCRWIASNEGSSINLTKQVNLTTCDITSRASFGKKTDEQATFISTINEAIELAAGFHIGDLYPSIKLFRLISGNRSRVERLHQESDRILENIVNEHKIVNAANETNKSEKHEDLVDVLLKFHDAANELPLTNDNIKAVLIIAVSFGVGVDVFKK</sequence>
<dbReference type="InterPro" id="IPR036396">
    <property type="entry name" value="Cyt_P450_sf"/>
</dbReference>
<dbReference type="Gene3D" id="1.10.630.10">
    <property type="entry name" value="Cytochrome P450"/>
    <property type="match status" value="1"/>
</dbReference>
<dbReference type="PANTHER" id="PTHR47955:SF8">
    <property type="entry name" value="CYTOCHROME P450 71D11-LIKE"/>
    <property type="match status" value="1"/>
</dbReference>
<keyword evidence="7" id="KW-1133">Transmembrane helix</keyword>
<evidence type="ECO:0000256" key="1">
    <source>
        <dbReference type="ARBA" id="ARBA00004167"/>
    </source>
</evidence>
<proteinExistence type="inferred from homology"/>
<feature type="transmembrane region" description="Helical" evidence="7">
    <location>
        <begin position="25"/>
        <end position="42"/>
    </location>
</feature>
<keyword evidence="3" id="KW-0349">Heme</keyword>
<evidence type="ECO:0000256" key="7">
    <source>
        <dbReference type="SAM" id="Phobius"/>
    </source>
</evidence>
<dbReference type="InterPro" id="IPR001128">
    <property type="entry name" value="Cyt_P450"/>
</dbReference>
<comment type="caution">
    <text evidence="8">The sequence shown here is derived from an EMBL/GenBank/DDBJ whole genome shotgun (WGS) entry which is preliminary data.</text>
</comment>
<dbReference type="AlphaFoldDB" id="A0AAV6W533"/>
<dbReference type="InterPro" id="IPR002401">
    <property type="entry name" value="Cyt_P450_E_grp-I"/>
</dbReference>
<keyword evidence="7" id="KW-0812">Transmembrane</keyword>
<dbReference type="GO" id="GO:0005506">
    <property type="term" value="F:iron ion binding"/>
    <property type="evidence" value="ECO:0007669"/>
    <property type="project" value="InterPro"/>
</dbReference>
<name>A0AAV6W533_9LAMI</name>
<keyword evidence="5" id="KW-0560">Oxidoreductase</keyword>
<comment type="similarity">
    <text evidence="2">Belongs to the cytochrome P450 family.</text>
</comment>
<dbReference type="GO" id="GO:0004497">
    <property type="term" value="F:monooxygenase activity"/>
    <property type="evidence" value="ECO:0007669"/>
    <property type="project" value="InterPro"/>
</dbReference>
<evidence type="ECO:0000313" key="9">
    <source>
        <dbReference type="Proteomes" id="UP000826271"/>
    </source>
</evidence>
<keyword evidence="7" id="KW-0472">Membrane</keyword>
<dbReference type="Proteomes" id="UP000826271">
    <property type="component" value="Unassembled WGS sequence"/>
</dbReference>
<evidence type="ECO:0000256" key="3">
    <source>
        <dbReference type="ARBA" id="ARBA00022617"/>
    </source>
</evidence>
<keyword evidence="9" id="KW-1185">Reference proteome</keyword>
<dbReference type="PRINTS" id="PR00463">
    <property type="entry name" value="EP450I"/>
</dbReference>
<reference evidence="8" key="1">
    <citation type="submission" date="2019-10" db="EMBL/GenBank/DDBJ databases">
        <authorList>
            <person name="Zhang R."/>
            <person name="Pan Y."/>
            <person name="Wang J."/>
            <person name="Ma R."/>
            <person name="Yu S."/>
        </authorList>
    </citation>
    <scope>NUCLEOTIDE SEQUENCE</scope>
    <source>
        <strain evidence="8">LA-IB0</strain>
        <tissue evidence="8">Leaf</tissue>
    </source>
</reference>
<evidence type="ECO:0000313" key="8">
    <source>
        <dbReference type="EMBL" id="KAG8365139.1"/>
    </source>
</evidence>
<protein>
    <recommendedName>
        <fullName evidence="10">Cytochrome P450</fullName>
    </recommendedName>
</protein>